<evidence type="ECO:0000256" key="5">
    <source>
        <dbReference type="ARBA" id="ARBA00023242"/>
    </source>
</evidence>
<dbReference type="AlphaFoldDB" id="A0A2K3PHH1"/>
<comment type="subcellular location">
    <subcellularLocation>
        <location evidence="1">Nucleus</location>
    </subcellularLocation>
</comment>
<evidence type="ECO:0000313" key="6">
    <source>
        <dbReference type="EMBL" id="PNY14740.1"/>
    </source>
</evidence>
<keyword evidence="5" id="KW-0539">Nucleus</keyword>
<dbReference type="GO" id="GO:0003677">
    <property type="term" value="F:DNA binding"/>
    <property type="evidence" value="ECO:0007669"/>
    <property type="project" value="UniProtKB-KW"/>
</dbReference>
<keyword evidence="4" id="KW-0804">Transcription</keyword>
<comment type="caution">
    <text evidence="6">The sequence shown here is derived from an EMBL/GenBank/DDBJ whole genome shotgun (WGS) entry which is preliminary data.</text>
</comment>
<evidence type="ECO:0008006" key="8">
    <source>
        <dbReference type="Google" id="ProtNLM"/>
    </source>
</evidence>
<reference evidence="6 7" key="1">
    <citation type="journal article" date="2014" name="Am. J. Bot.">
        <title>Genome assembly and annotation for red clover (Trifolium pratense; Fabaceae).</title>
        <authorList>
            <person name="Istvanek J."/>
            <person name="Jaros M."/>
            <person name="Krenek A."/>
            <person name="Repkova J."/>
        </authorList>
    </citation>
    <scope>NUCLEOTIDE SEQUENCE [LARGE SCALE GENOMIC DNA]</scope>
    <source>
        <strain evidence="7">cv. Tatra</strain>
        <tissue evidence="6">Young leaves</tissue>
    </source>
</reference>
<name>A0A2K3PHH1_TRIPR</name>
<keyword evidence="2" id="KW-0805">Transcription regulation</keyword>
<proteinExistence type="predicted"/>
<evidence type="ECO:0000256" key="3">
    <source>
        <dbReference type="ARBA" id="ARBA00023125"/>
    </source>
</evidence>
<gene>
    <name evidence="6" type="ORF">L195_g011424</name>
</gene>
<reference evidence="6 7" key="2">
    <citation type="journal article" date="2017" name="Front. Plant Sci.">
        <title>Gene Classification and Mining of Molecular Markers Useful in Red Clover (Trifolium pratense) Breeding.</title>
        <authorList>
            <person name="Istvanek J."/>
            <person name="Dluhosova J."/>
            <person name="Dluhos P."/>
            <person name="Patkova L."/>
            <person name="Nedelnik J."/>
            <person name="Repkova J."/>
        </authorList>
    </citation>
    <scope>NUCLEOTIDE SEQUENCE [LARGE SCALE GENOMIC DNA]</scope>
    <source>
        <strain evidence="7">cv. Tatra</strain>
        <tissue evidence="6">Young leaves</tissue>
    </source>
</reference>
<evidence type="ECO:0000256" key="2">
    <source>
        <dbReference type="ARBA" id="ARBA00023015"/>
    </source>
</evidence>
<evidence type="ECO:0000313" key="7">
    <source>
        <dbReference type="Proteomes" id="UP000236291"/>
    </source>
</evidence>
<sequence>VSGRLPQCFVREFGDLIDGHVFLQDPCHNEIEIRVLKKCSEMYFEQGWSFIKDFYSFWFGGWISFRYVSPTLLAINLVTRWGKEVMYPVHVPPCKHLLTNIGVDPKIGSSATPRISSNPFVLPMSFRRSYFKRLTSYDVESGILVLPWYGFGVFAFAFTFSKVVLVDHTGCRYPCSIQFSVDANGELACKIFGYWMKFCKKHQLSQGDRIRFAVNEPTRDHVLYVCVYPQMGVETTLSYPLNDGSYLPLYVSQQYFVVHC</sequence>
<protein>
    <recommendedName>
        <fullName evidence="8">TF-B3 domain-containing protein</fullName>
    </recommendedName>
</protein>
<organism evidence="6 7">
    <name type="scientific">Trifolium pratense</name>
    <name type="common">Red clover</name>
    <dbReference type="NCBI Taxonomy" id="57577"/>
    <lineage>
        <taxon>Eukaryota</taxon>
        <taxon>Viridiplantae</taxon>
        <taxon>Streptophyta</taxon>
        <taxon>Embryophyta</taxon>
        <taxon>Tracheophyta</taxon>
        <taxon>Spermatophyta</taxon>
        <taxon>Magnoliopsida</taxon>
        <taxon>eudicotyledons</taxon>
        <taxon>Gunneridae</taxon>
        <taxon>Pentapetalae</taxon>
        <taxon>rosids</taxon>
        <taxon>fabids</taxon>
        <taxon>Fabales</taxon>
        <taxon>Fabaceae</taxon>
        <taxon>Papilionoideae</taxon>
        <taxon>50 kb inversion clade</taxon>
        <taxon>NPAAA clade</taxon>
        <taxon>Hologalegina</taxon>
        <taxon>IRL clade</taxon>
        <taxon>Trifolieae</taxon>
        <taxon>Trifolium</taxon>
    </lineage>
</organism>
<keyword evidence="3" id="KW-0238">DNA-binding</keyword>
<dbReference type="Proteomes" id="UP000236291">
    <property type="component" value="Unassembled WGS sequence"/>
</dbReference>
<accession>A0A2K3PHH1</accession>
<feature type="non-terminal residue" evidence="6">
    <location>
        <position position="1"/>
    </location>
</feature>
<dbReference type="SUPFAM" id="SSF101936">
    <property type="entry name" value="DNA-binding pseudobarrel domain"/>
    <property type="match status" value="2"/>
</dbReference>
<dbReference type="InterPro" id="IPR015300">
    <property type="entry name" value="DNA-bd_pseudobarrel_sf"/>
</dbReference>
<evidence type="ECO:0000256" key="4">
    <source>
        <dbReference type="ARBA" id="ARBA00023163"/>
    </source>
</evidence>
<dbReference type="EMBL" id="ASHM01007099">
    <property type="protein sequence ID" value="PNY14740.1"/>
    <property type="molecule type" value="Genomic_DNA"/>
</dbReference>
<evidence type="ECO:0000256" key="1">
    <source>
        <dbReference type="ARBA" id="ARBA00004123"/>
    </source>
</evidence>
<dbReference type="GO" id="GO:0005634">
    <property type="term" value="C:nucleus"/>
    <property type="evidence" value="ECO:0007669"/>
    <property type="project" value="UniProtKB-SubCell"/>
</dbReference>